<dbReference type="AlphaFoldDB" id="A0A2T3Y104"/>
<dbReference type="Gene3D" id="2.60.120.1440">
    <property type="match status" value="1"/>
</dbReference>
<keyword evidence="1" id="KW-0472">Membrane</keyword>
<organism evidence="4 5">
    <name type="scientific">Trinickia symbiotica</name>
    <dbReference type="NCBI Taxonomy" id="863227"/>
    <lineage>
        <taxon>Bacteria</taxon>
        <taxon>Pseudomonadati</taxon>
        <taxon>Pseudomonadota</taxon>
        <taxon>Betaproteobacteria</taxon>
        <taxon>Burkholderiales</taxon>
        <taxon>Burkholderiaceae</taxon>
        <taxon>Trinickia</taxon>
    </lineage>
</organism>
<evidence type="ECO:0000256" key="1">
    <source>
        <dbReference type="SAM" id="Phobius"/>
    </source>
</evidence>
<feature type="domain" description="FecR N-terminal" evidence="3">
    <location>
        <begin position="15"/>
        <end position="48"/>
    </location>
</feature>
<keyword evidence="1" id="KW-0812">Transmembrane</keyword>
<dbReference type="PIRSF" id="PIRSF018266">
    <property type="entry name" value="FecR"/>
    <property type="match status" value="1"/>
</dbReference>
<dbReference type="InterPro" id="IPR012373">
    <property type="entry name" value="Ferrdict_sens_TM"/>
</dbReference>
<feature type="domain" description="FecR protein" evidence="2">
    <location>
        <begin position="126"/>
        <end position="224"/>
    </location>
</feature>
<gene>
    <name evidence="4" type="ORF">C9I57_01195</name>
</gene>
<dbReference type="PANTHER" id="PTHR30273:SF2">
    <property type="entry name" value="PROTEIN FECR"/>
    <property type="match status" value="1"/>
</dbReference>
<evidence type="ECO:0000313" key="5">
    <source>
        <dbReference type="Proteomes" id="UP000240638"/>
    </source>
</evidence>
<dbReference type="PANTHER" id="PTHR30273">
    <property type="entry name" value="PERIPLASMIC SIGNAL SENSOR AND SIGMA FACTOR ACTIVATOR FECR-RELATED"/>
    <property type="match status" value="1"/>
</dbReference>
<sequence>MMTKADVDSAERAHEEACAWLLRLRSDNVDPADVDAFKQWCADHPQRAHLLRDTWSTLRTASAEIALEEHSAATAGAWRGRTTGRQRMVRTGRRAFVGFAVAAGASWLTLSPPMRLWPSLADLASDYHTGTGEQRRVMLSARVTVEMNTQTRLDVLPRRVAARGVELMTGEAEIDAAVPSADRVDPLQPVTVVAGEGRIQAKVARFNVRRTAGQVCVTCLSGSLEFEHPRRRLTLRADEQVIYDDRRVQTVSRVDPNNVTAWRRGVLVFNGVPLSEVVDEINRYRPGQVILRNTALGENRIQAQFPITKLDDVVDMVGRLYGAHVTRLPGNIVLLS</sequence>
<feature type="transmembrane region" description="Helical" evidence="1">
    <location>
        <begin position="95"/>
        <end position="114"/>
    </location>
</feature>
<dbReference type="InterPro" id="IPR032623">
    <property type="entry name" value="FecR_N"/>
</dbReference>
<protein>
    <submittedName>
        <fullName evidence="4">Iron dicitrate transport regulator FecR</fullName>
    </submittedName>
</protein>
<dbReference type="GO" id="GO:0016989">
    <property type="term" value="F:sigma factor antagonist activity"/>
    <property type="evidence" value="ECO:0007669"/>
    <property type="project" value="TreeGrafter"/>
</dbReference>
<dbReference type="EMBL" id="PYUC01000001">
    <property type="protein sequence ID" value="PTB22435.1"/>
    <property type="molecule type" value="Genomic_DNA"/>
</dbReference>
<name>A0A2T3Y104_9BURK</name>
<accession>A0A2T3Y104</accession>
<comment type="caution">
    <text evidence="4">The sequence shown here is derived from an EMBL/GenBank/DDBJ whole genome shotgun (WGS) entry which is preliminary data.</text>
</comment>
<proteinExistence type="predicted"/>
<dbReference type="Gene3D" id="3.55.50.30">
    <property type="match status" value="1"/>
</dbReference>
<evidence type="ECO:0000313" key="4">
    <source>
        <dbReference type="EMBL" id="PTB22435.1"/>
    </source>
</evidence>
<dbReference type="Pfam" id="PF16220">
    <property type="entry name" value="DUF4880"/>
    <property type="match status" value="1"/>
</dbReference>
<dbReference type="InterPro" id="IPR006860">
    <property type="entry name" value="FecR"/>
</dbReference>
<dbReference type="Proteomes" id="UP000240638">
    <property type="component" value="Unassembled WGS sequence"/>
</dbReference>
<evidence type="ECO:0000259" key="2">
    <source>
        <dbReference type="Pfam" id="PF04773"/>
    </source>
</evidence>
<reference evidence="4 5" key="1">
    <citation type="submission" date="2018-03" db="EMBL/GenBank/DDBJ databases">
        <title>Whole genome analyses suggest that Burkholderia sensu lato contains two further novel genera in the rhizoxinica-symbiotica group Mycetohabitans gen. nov., and Trinickia gen. nov.: implications for the evolution of diazotrophy and nodulation in the Burkholderiaceae.</title>
        <authorList>
            <person name="Estrada De Los Santos P."/>
            <person name="Palmer M."/>
            <person name="Chavez-Ramirez B."/>
            <person name="Steenkamp E.T."/>
            <person name="Hirsch A.M."/>
            <person name="Manyaka P."/>
            <person name="Maluk M."/>
            <person name="Lafos M."/>
            <person name="Crook M."/>
            <person name="Gross E."/>
            <person name="Simon M.F."/>
            <person name="Bueno Dos Reis Junior F."/>
            <person name="Poole P.S."/>
            <person name="Venter S.N."/>
            <person name="James E.K."/>
        </authorList>
    </citation>
    <scope>NUCLEOTIDE SEQUENCE [LARGE SCALE GENOMIC DNA]</scope>
    <source>
        <strain evidence="4 5">JPY-366</strain>
    </source>
</reference>
<dbReference type="RefSeq" id="WP_107148818.1">
    <property type="nucleotide sequence ID" value="NZ_PYUC01000001.1"/>
</dbReference>
<keyword evidence="1" id="KW-1133">Transmembrane helix</keyword>
<evidence type="ECO:0000259" key="3">
    <source>
        <dbReference type="Pfam" id="PF16220"/>
    </source>
</evidence>
<dbReference type="Pfam" id="PF04773">
    <property type="entry name" value="FecR"/>
    <property type="match status" value="1"/>
</dbReference>